<organism evidence="2">
    <name type="scientific">Rhizophora mucronata</name>
    <name type="common">Asiatic mangrove</name>
    <dbReference type="NCBI Taxonomy" id="61149"/>
    <lineage>
        <taxon>Eukaryota</taxon>
        <taxon>Viridiplantae</taxon>
        <taxon>Streptophyta</taxon>
        <taxon>Embryophyta</taxon>
        <taxon>Tracheophyta</taxon>
        <taxon>Spermatophyta</taxon>
        <taxon>Magnoliopsida</taxon>
        <taxon>eudicotyledons</taxon>
        <taxon>Gunneridae</taxon>
        <taxon>Pentapetalae</taxon>
        <taxon>rosids</taxon>
        <taxon>fabids</taxon>
        <taxon>Malpighiales</taxon>
        <taxon>Rhizophoraceae</taxon>
        <taxon>Rhizophora</taxon>
    </lineage>
</organism>
<feature type="region of interest" description="Disordered" evidence="1">
    <location>
        <begin position="1"/>
        <end position="29"/>
    </location>
</feature>
<feature type="compositionally biased region" description="Polar residues" evidence="1">
    <location>
        <begin position="1"/>
        <end position="13"/>
    </location>
</feature>
<feature type="compositionally biased region" description="Basic and acidic residues" evidence="1">
    <location>
        <begin position="15"/>
        <end position="29"/>
    </location>
</feature>
<proteinExistence type="predicted"/>
<evidence type="ECO:0000313" key="2">
    <source>
        <dbReference type="EMBL" id="MBX19796.1"/>
    </source>
</evidence>
<reference evidence="2" key="1">
    <citation type="submission" date="2018-02" db="EMBL/GenBank/DDBJ databases">
        <title>Rhizophora mucronata_Transcriptome.</title>
        <authorList>
            <person name="Meera S.P."/>
            <person name="Sreeshan A."/>
            <person name="Augustine A."/>
        </authorList>
    </citation>
    <scope>NUCLEOTIDE SEQUENCE</scope>
    <source>
        <tissue evidence="2">Leaf</tissue>
    </source>
</reference>
<name>A0A2P2LPB3_RHIMU</name>
<evidence type="ECO:0000256" key="1">
    <source>
        <dbReference type="SAM" id="MobiDB-lite"/>
    </source>
</evidence>
<protein>
    <submittedName>
        <fullName evidence="2">Uncharacterized protein</fullName>
    </submittedName>
</protein>
<dbReference type="EMBL" id="GGEC01039312">
    <property type="protein sequence ID" value="MBX19796.1"/>
    <property type="molecule type" value="Transcribed_RNA"/>
</dbReference>
<sequence length="29" mass="3341">MNHGINQNSSTNRLVAEKKGKNREEETRV</sequence>
<dbReference type="AlphaFoldDB" id="A0A2P2LPB3"/>
<accession>A0A2P2LPB3</accession>